<dbReference type="EMBL" id="CM001441">
    <property type="protein sequence ID" value="EHQ90356.1"/>
    <property type="molecule type" value="Genomic_DNA"/>
</dbReference>
<dbReference type="AlphaFoldDB" id="H5Y5A6"/>
<evidence type="ECO:0000256" key="2">
    <source>
        <dbReference type="ARBA" id="ARBA00022670"/>
    </source>
</evidence>
<evidence type="ECO:0008006" key="8">
    <source>
        <dbReference type="Google" id="ProtNLM"/>
    </source>
</evidence>
<proteinExistence type="inferred from homology"/>
<evidence type="ECO:0000313" key="7">
    <source>
        <dbReference type="Proteomes" id="UP000005104"/>
    </source>
</evidence>
<dbReference type="STRING" id="768710.DesyoDRAFT_3327"/>
<dbReference type="RefSeq" id="WP_007784713.1">
    <property type="nucleotide sequence ID" value="NZ_CM001441.1"/>
</dbReference>
<dbReference type="InterPro" id="IPR001316">
    <property type="entry name" value="Pept_S1A_streptogrisin"/>
</dbReference>
<evidence type="ECO:0000256" key="1">
    <source>
        <dbReference type="ARBA" id="ARBA00007664"/>
    </source>
</evidence>
<gene>
    <name evidence="6" type="ORF">DesyoDRAFT_3327</name>
</gene>
<dbReference type="GO" id="GO:0006508">
    <property type="term" value="P:proteolysis"/>
    <property type="evidence" value="ECO:0007669"/>
    <property type="project" value="UniProtKB-KW"/>
</dbReference>
<accession>H5Y5A6</accession>
<dbReference type="SUPFAM" id="SSF50494">
    <property type="entry name" value="Trypsin-like serine proteases"/>
    <property type="match status" value="1"/>
</dbReference>
<dbReference type="PRINTS" id="PR00861">
    <property type="entry name" value="ALYTICPTASE"/>
</dbReference>
<dbReference type="Proteomes" id="UP000005104">
    <property type="component" value="Chromosome"/>
</dbReference>
<protein>
    <recommendedName>
        <fullName evidence="8">Trypsin-like serine protease with C-terminal PDZ domain</fullName>
    </recommendedName>
</protein>
<dbReference type="InterPro" id="IPR043504">
    <property type="entry name" value="Peptidase_S1_PA_chymotrypsin"/>
</dbReference>
<sequence>MNNKNKKSLMALPQVIGVGQGLKEIGGVTTEQKAIIVLVKRKLPLDQLKKHQLVPKTLNGTVTDVIEVGDMQAFSAGNPAYAILSYPRRMRPAAPGVSIGHYLTTAGTFGAVVYDRKSGQPLILSNNHVLANSSNGRDRRAKIGDLILQPGAIDGGSTSADGIARLKKYVALNEYPTRNHVDCALAQPLNNELIIPEILEIGLVRGTETAKIGMNVKKTGRTTGLTTGRIRAVNVELNVGYGRGRTLNFQNQILTTNMSAGGDSGSLVLEENNRAVGLLFAGSGQATLLNPIQTVLSLLDIEF</sequence>
<evidence type="ECO:0000256" key="4">
    <source>
        <dbReference type="ARBA" id="ARBA00022825"/>
    </source>
</evidence>
<name>H5Y5A6_9FIRM</name>
<dbReference type="Gene3D" id="2.40.10.10">
    <property type="entry name" value="Trypsin-like serine proteases"/>
    <property type="match status" value="1"/>
</dbReference>
<keyword evidence="4" id="KW-0720">Serine protease</keyword>
<dbReference type="OrthoDB" id="104542at2"/>
<dbReference type="HOGENOM" id="CLU_061991_0_0_9"/>
<dbReference type="eggNOG" id="COG0265">
    <property type="taxonomic scope" value="Bacteria"/>
</dbReference>
<evidence type="ECO:0000256" key="5">
    <source>
        <dbReference type="ARBA" id="ARBA00023157"/>
    </source>
</evidence>
<organism evidence="6 7">
    <name type="scientific">Desulfosporosinus youngiae DSM 17734</name>
    <dbReference type="NCBI Taxonomy" id="768710"/>
    <lineage>
        <taxon>Bacteria</taxon>
        <taxon>Bacillati</taxon>
        <taxon>Bacillota</taxon>
        <taxon>Clostridia</taxon>
        <taxon>Eubacteriales</taxon>
        <taxon>Desulfitobacteriaceae</taxon>
        <taxon>Desulfosporosinus</taxon>
    </lineage>
</organism>
<comment type="similarity">
    <text evidence="1">Belongs to the peptidase S1 family.</text>
</comment>
<evidence type="ECO:0000313" key="6">
    <source>
        <dbReference type="EMBL" id="EHQ90356.1"/>
    </source>
</evidence>
<keyword evidence="3" id="KW-0378">Hydrolase</keyword>
<dbReference type="GO" id="GO:0004252">
    <property type="term" value="F:serine-type endopeptidase activity"/>
    <property type="evidence" value="ECO:0007669"/>
    <property type="project" value="InterPro"/>
</dbReference>
<keyword evidence="7" id="KW-1185">Reference proteome</keyword>
<keyword evidence="5" id="KW-1015">Disulfide bond</keyword>
<reference evidence="6 7" key="1">
    <citation type="submission" date="2011-11" db="EMBL/GenBank/DDBJ databases">
        <title>The Noncontiguous Finished genome of Desulfosporosinus youngiae DSM 17734.</title>
        <authorList>
            <consortium name="US DOE Joint Genome Institute (JGI-PGF)"/>
            <person name="Lucas S."/>
            <person name="Han J."/>
            <person name="Lapidus A."/>
            <person name="Cheng J.-F."/>
            <person name="Goodwin L."/>
            <person name="Pitluck S."/>
            <person name="Peters L."/>
            <person name="Ovchinnikova G."/>
            <person name="Lu M."/>
            <person name="Land M.L."/>
            <person name="Hauser L."/>
            <person name="Pester M."/>
            <person name="Spring S."/>
            <person name="Ollivier B."/>
            <person name="Rattei T."/>
            <person name="Klenk H.-P."/>
            <person name="Wagner M."/>
            <person name="Loy A."/>
            <person name="Woyke T.J."/>
        </authorList>
    </citation>
    <scope>NUCLEOTIDE SEQUENCE [LARGE SCALE GENOMIC DNA]</scope>
    <source>
        <strain evidence="6 7">DSM 17734</strain>
    </source>
</reference>
<keyword evidence="2" id="KW-0645">Protease</keyword>
<evidence type="ECO:0000256" key="3">
    <source>
        <dbReference type="ARBA" id="ARBA00022801"/>
    </source>
</evidence>
<dbReference type="InterPro" id="IPR009003">
    <property type="entry name" value="Peptidase_S1_PA"/>
</dbReference>